<feature type="region of interest" description="Disordered" evidence="1">
    <location>
        <begin position="206"/>
        <end position="286"/>
    </location>
</feature>
<feature type="region of interest" description="Disordered" evidence="1">
    <location>
        <begin position="1699"/>
        <end position="1719"/>
    </location>
</feature>
<dbReference type="Pfam" id="PF00773">
    <property type="entry name" value="RNB"/>
    <property type="match status" value="1"/>
</dbReference>
<dbReference type="VEuPathDB" id="PlasmoDB:PVPAM_070011400"/>
<feature type="compositionally biased region" description="Acidic residues" evidence="1">
    <location>
        <begin position="1626"/>
        <end position="1636"/>
    </location>
</feature>
<dbReference type="InterPro" id="IPR041505">
    <property type="entry name" value="Dis3_CSD2"/>
</dbReference>
<dbReference type="InterPro" id="IPR050180">
    <property type="entry name" value="RNR_Ribonuclease"/>
</dbReference>
<dbReference type="Pfam" id="PF17849">
    <property type="entry name" value="OB_Dis3"/>
    <property type="match status" value="1"/>
</dbReference>
<name>A0A8S4HCP3_PLAVI</name>
<feature type="region of interest" description="Disordered" evidence="1">
    <location>
        <begin position="34"/>
        <end position="69"/>
    </location>
</feature>
<reference evidence="3" key="1">
    <citation type="submission" date="2021-09" db="EMBL/GenBank/DDBJ databases">
        <authorList>
            <consortium name="Pathogen Informatics"/>
        </authorList>
    </citation>
    <scope>NUCLEOTIDE SEQUENCE</scope>
    <source>
        <strain evidence="3">PvW1</strain>
    </source>
</reference>
<sequence length="1784" mass="200741">MFFFKNARRYCFYTKIYENIKIVKRVKLEGGATPFPDGGGESKFRPTEPGQSCTSGKEQTKECSPSLKDIQKDKSKQFYKHVYQQIKQKNVKLGDYEEGLPDELLHGGEAGEGAPLEEDPREGSGKEAPRKSPPRFREPPSEAKTGVSEKCQQRGNPNRKKKEAARLTLQRGIQSGKGKSIKGEKYLKVKNNYLVSKDVYLKVKDGHVSGHSKGGRDRQGEGSPAKWSECLATPPLRCRGEKNEGGLEGRMAHQSREGDSPNGMPNRAAEGMGTKMDDRNEGQNGSLKCKKLLNGKGNHTNKQQVFLPYNDNSKLLKGAPNGKDNKENIPFDPKLEKAKNVKGQSQADGEVADKNYIDVEYEQYWGSEKIKKILELQKSREKILKNKLFKGVLCVSPYDTSKCVVVSEEDPLSFLKKDVFTIYGYISRNRALNEDVVYAYTARRKIKRPGDLENEEEILEESQEGTTSVSEKEEEKTEHFCRVVNIVERRNAPIVCTLNYLNINKGISNTFGRKDAPQIRGENMLSNPPNVKAPNREGRNVLDDPKCEPPPRKTPKKGHRENTPLYAKVQPVDPRLPCFIYDSSSCMLNRLLHYLKRKKINLYVLVKFKKWDTHQINPSGSITTILGNEKNFLGVIYFFIYFYKIHFHIYERSDMSYLKSKMEVTDKVLAALASRQWGEAASGEAASGAAASGAAASGAAASGVVASGAVVHRGREPPPIDQHRLKMAYLKNIQENNKRIEKYMLKSFLKNREIITNLDVFTIDPPSAKDLDDALSIEFVGSDTNAANEFEYKIGVHISDVSFFVTPDSFYDRVASKVCNTIYMDLMVIHMLPSILSEEICSLNTQGEKLSFSVFFRLSSRANPYDVAQGEIGGRGDRSERSGRDERDERDERDKRATNERSVEIKKSLIKSRHKLNYDTVEDFLDEVYGGLHQSNRNLKEMEEAILVRGDLPLSCFPFVVNFEETCERYSLSSKVGSDIFRLFLLSKMLKERSGRKSVNSKPSLLFLYNEAAAGGSCARDRGVPIGVEELEESHAVGGDNVIGNVSGKLSGKLSGNPSDNLSDNRSNHFNGDALDDRVEAFLKKSEVQALLSEMDVENIRVEKVEYKAKSHMLIEEMMILTNFLVANKISQSKKLGILRIHENTSEEIKNNLLHIIDHNTYSRIDALIDVKRSSINDILKVCEEILDANQLLCMQYNILKYYKEAIYIPYTAGEKKAHHFGLALTKYIHFTSPIRRYIDIITHRILATIVEDDQKGLTYSYEDLKRICDQCNFQKKKTDEAQIHLKNVLLNRYLVYLNEAYKGEKSLVGNAPKAAAKGGGNLTSKDPSLSELHQEEGRTPHGDTARGITRFEKKKHAADQPQRKETDPLTRKEGELEESCEPIKKYFYRRDGLICFPTEAYIQEIVLTKSVKESICLNILFKNYIDVGGMGGPDEEHTWRMHTHTYTSYMLSPSKGSNPVSSPPVEKNNLVMDRLKLINEATDEMTTANHNREETAKWKFKKNPIENGKLKNAIVFYVPLLETEKSISDSLLNLTFAFVSLSYEESTFVCDLSRGVLYRVGGNAAAMSGARSGGTQEGAAKGEKRTTEGQTAEGQTAEGQTAEGQTAEGQTAEGQAAEGQTTEEQPTEEQPTEEQTDGHAVQNRATLHIPRILEKINNPQFSVKYEVLKLDEKEAFQKIYDVLYIHDVFFKRVDEAKLRGSPRGGLPRESSSTDEDDKRDVRLMENPAPLCGEKIQTDQASNEEAKKGCVGEGPTEEYETISRFQKKEILIVPGSQVWTLRLA</sequence>
<proteinExistence type="predicted"/>
<evidence type="ECO:0000313" key="4">
    <source>
        <dbReference type="Proteomes" id="UP000779233"/>
    </source>
</evidence>
<dbReference type="SUPFAM" id="SSF50249">
    <property type="entry name" value="Nucleic acid-binding proteins"/>
    <property type="match status" value="3"/>
</dbReference>
<dbReference type="GO" id="GO:0000175">
    <property type="term" value="F:3'-5'-RNA exonuclease activity"/>
    <property type="evidence" value="ECO:0007669"/>
    <property type="project" value="TreeGrafter"/>
</dbReference>
<evidence type="ECO:0000256" key="1">
    <source>
        <dbReference type="SAM" id="MobiDB-lite"/>
    </source>
</evidence>
<dbReference type="Proteomes" id="UP000779233">
    <property type="component" value="Unassembled WGS sequence"/>
</dbReference>
<feature type="compositionally biased region" description="Basic and acidic residues" evidence="1">
    <location>
        <begin position="206"/>
        <end position="220"/>
    </location>
</feature>
<feature type="compositionally biased region" description="Basic and acidic residues" evidence="1">
    <location>
        <begin position="874"/>
        <end position="899"/>
    </location>
</feature>
<dbReference type="InterPro" id="IPR001900">
    <property type="entry name" value="RNase_II/R"/>
</dbReference>
<dbReference type="InterPro" id="IPR012340">
    <property type="entry name" value="NA-bd_OB-fold"/>
</dbReference>
<feature type="compositionally biased region" description="Basic and acidic residues" evidence="1">
    <location>
        <begin position="1358"/>
        <end position="1375"/>
    </location>
</feature>
<feature type="region of interest" description="Disordered" evidence="1">
    <location>
        <begin position="513"/>
        <end position="561"/>
    </location>
</feature>
<feature type="compositionally biased region" description="Low complexity" evidence="1">
    <location>
        <begin position="1589"/>
        <end position="1625"/>
    </location>
</feature>
<feature type="compositionally biased region" description="Acidic residues" evidence="1">
    <location>
        <begin position="453"/>
        <end position="463"/>
    </location>
</feature>
<feature type="compositionally biased region" description="Basic and acidic residues" evidence="1">
    <location>
        <begin position="534"/>
        <end position="551"/>
    </location>
</feature>
<feature type="region of interest" description="Disordered" evidence="1">
    <location>
        <begin position="1736"/>
        <end position="1755"/>
    </location>
</feature>
<feature type="compositionally biased region" description="Basic and acidic residues" evidence="1">
    <location>
        <begin position="238"/>
        <end position="259"/>
    </location>
</feature>
<dbReference type="Gene3D" id="2.40.50.690">
    <property type="match status" value="1"/>
</dbReference>
<dbReference type="SMART" id="SM00955">
    <property type="entry name" value="RNB"/>
    <property type="match status" value="1"/>
</dbReference>
<comment type="caution">
    <text evidence="3">The sequence shown here is derived from an EMBL/GenBank/DDBJ whole genome shotgun (WGS) entry which is preliminary data.</text>
</comment>
<dbReference type="PANTHER" id="PTHR23355:SF9">
    <property type="entry name" value="DIS3-LIKE EXONUCLEASE 2"/>
    <property type="match status" value="1"/>
</dbReference>
<organism evidence="3 4">
    <name type="scientific">Plasmodium vivax</name>
    <name type="common">malaria parasite P. vivax</name>
    <dbReference type="NCBI Taxonomy" id="5855"/>
    <lineage>
        <taxon>Eukaryota</taxon>
        <taxon>Sar</taxon>
        <taxon>Alveolata</taxon>
        <taxon>Apicomplexa</taxon>
        <taxon>Aconoidasida</taxon>
        <taxon>Haemosporida</taxon>
        <taxon>Plasmodiidae</taxon>
        <taxon>Plasmodium</taxon>
        <taxon>Plasmodium (Plasmodium)</taxon>
    </lineage>
</organism>
<feature type="region of interest" description="Disordered" evidence="1">
    <location>
        <begin position="453"/>
        <end position="474"/>
    </location>
</feature>
<protein>
    <submittedName>
        <fullName evidence="3">(malaria parasite P. vivax) hypothetical protein</fullName>
    </submittedName>
</protein>
<gene>
    <name evidence="3" type="ORF">PVW1_070011000</name>
</gene>
<accession>A0A8S4HCP3</accession>
<feature type="region of interest" description="Disordered" evidence="1">
    <location>
        <begin position="867"/>
        <end position="899"/>
    </location>
</feature>
<feature type="region of interest" description="Disordered" evidence="1">
    <location>
        <begin position="1567"/>
        <end position="1643"/>
    </location>
</feature>
<feature type="compositionally biased region" description="Basic and acidic residues" evidence="1">
    <location>
        <begin position="1333"/>
        <end position="1345"/>
    </location>
</feature>
<dbReference type="PANTHER" id="PTHR23355">
    <property type="entry name" value="RIBONUCLEASE"/>
    <property type="match status" value="1"/>
</dbReference>
<dbReference type="GO" id="GO:0006402">
    <property type="term" value="P:mRNA catabolic process"/>
    <property type="evidence" value="ECO:0007669"/>
    <property type="project" value="TreeGrafter"/>
</dbReference>
<evidence type="ECO:0000259" key="2">
    <source>
        <dbReference type="SMART" id="SM00955"/>
    </source>
</evidence>
<feature type="domain" description="RNB" evidence="2">
    <location>
        <begin position="752"/>
        <end position="1253"/>
    </location>
</feature>
<dbReference type="EMBL" id="CAJZCX010000011">
    <property type="protein sequence ID" value="CAG9480332.1"/>
    <property type="molecule type" value="Genomic_DNA"/>
</dbReference>
<feature type="region of interest" description="Disordered" evidence="1">
    <location>
        <begin position="1315"/>
        <end position="1376"/>
    </location>
</feature>
<feature type="compositionally biased region" description="Basic and acidic residues" evidence="1">
    <location>
        <begin position="121"/>
        <end position="141"/>
    </location>
</feature>
<dbReference type="GO" id="GO:0003723">
    <property type="term" value="F:RNA binding"/>
    <property type="evidence" value="ECO:0007669"/>
    <property type="project" value="InterPro"/>
</dbReference>
<feature type="region of interest" description="Disordered" evidence="1">
    <location>
        <begin position="99"/>
        <end position="179"/>
    </location>
</feature>
<dbReference type="GO" id="GO:0000932">
    <property type="term" value="C:P-body"/>
    <property type="evidence" value="ECO:0007669"/>
    <property type="project" value="TreeGrafter"/>
</dbReference>
<evidence type="ECO:0000313" key="3">
    <source>
        <dbReference type="EMBL" id="CAG9480332.1"/>
    </source>
</evidence>